<dbReference type="PANTHER" id="PTHR34597:SF6">
    <property type="entry name" value="BLR6126 PROTEIN"/>
    <property type="match status" value="1"/>
</dbReference>
<organism evidence="8 9">
    <name type="scientific">Bradyrhizobium macuxiense</name>
    <dbReference type="NCBI Taxonomy" id="1755647"/>
    <lineage>
        <taxon>Bacteria</taxon>
        <taxon>Pseudomonadati</taxon>
        <taxon>Pseudomonadota</taxon>
        <taxon>Alphaproteobacteria</taxon>
        <taxon>Hyphomicrobiales</taxon>
        <taxon>Nitrobacteraceae</taxon>
        <taxon>Bradyrhizobium</taxon>
    </lineage>
</organism>
<feature type="compositionally biased region" description="Low complexity" evidence="4">
    <location>
        <begin position="27"/>
        <end position="46"/>
    </location>
</feature>
<sequence length="562" mass="60921">MSAAALTVAGSVTAVAPAHAAKEAAKDSAAAAPAAGKRPAQANAPAQKPPAPLQRFDIDDFAVQGAEKLPQVEIEEAIYPFLGPGKTSEDVEKARAALEKAYHDKGFQTVSVAVPQQNVTGGVVTLKVTELKVGRLRVKNSRYFDLDRIKDSAPSLKEGSVPNFTDVTKDIVSLNQWPDRRVTPALRAGVAPGTVDVDLNVEDKAPFHASLEANNRQSPSTTASRVSATVHYDNLWQLGHSLSFTYQVAPERPSDAEVFSGSYMARIPNADWLNLLFYGVKSNSNVATIGGTNVVGPGMIIGERAVITLPTREGLFHTLSVGVDYKHFDQTVKLGTDGFSSPVTYYPVVASYGATFQEEKFTTQFNAGVTYNIRTLSSPWDEFDAKRFKASPSFTHLNLDVSHTQELPEGFQLYGKVQGQIADGPLVSSEQFSLGGLDTVRGYLESEVLGDNGAVANFELRTPNVGSMLQGELKSETGDGKPRFVTFNDWRFFTFMDGGYASIQQPLPGQESSFVAWSYGVGTRFKTLEYFNGMVAFSVPGVTQAYTHANSPRVNFRIWGEF</sequence>
<dbReference type="GO" id="GO:0046819">
    <property type="term" value="P:protein secretion by the type V secretion system"/>
    <property type="evidence" value="ECO:0007669"/>
    <property type="project" value="TreeGrafter"/>
</dbReference>
<feature type="domain" description="Polypeptide-transport-associated ShlB-type" evidence="7">
    <location>
        <begin position="56"/>
        <end position="130"/>
    </location>
</feature>
<dbReference type="EMBL" id="VITY01000008">
    <property type="protein sequence ID" value="TWB96277.1"/>
    <property type="molecule type" value="Genomic_DNA"/>
</dbReference>
<evidence type="ECO:0000256" key="2">
    <source>
        <dbReference type="ARBA" id="ARBA00022692"/>
    </source>
</evidence>
<dbReference type="Gene3D" id="2.40.160.50">
    <property type="entry name" value="membrane protein fhac: a member of the omp85/tpsb transporter family"/>
    <property type="match status" value="1"/>
</dbReference>
<dbReference type="Proteomes" id="UP000321304">
    <property type="component" value="Unassembled WGS sequence"/>
</dbReference>
<comment type="caution">
    <text evidence="8">The sequence shown here is derived from an EMBL/GenBank/DDBJ whole genome shotgun (WGS) entry which is preliminary data.</text>
</comment>
<evidence type="ECO:0000313" key="8">
    <source>
        <dbReference type="EMBL" id="TWB96277.1"/>
    </source>
</evidence>
<dbReference type="Pfam" id="PF08479">
    <property type="entry name" value="POTRA_2"/>
    <property type="match status" value="1"/>
</dbReference>
<evidence type="ECO:0000259" key="7">
    <source>
        <dbReference type="Pfam" id="PF08479"/>
    </source>
</evidence>
<keyword evidence="9" id="KW-1185">Reference proteome</keyword>
<feature type="domain" description="Haemolysin activator HlyB C-terminal" evidence="6">
    <location>
        <begin position="383"/>
        <end position="464"/>
    </location>
</feature>
<accession>A0A560LLI3</accession>
<dbReference type="InterPro" id="IPR013686">
    <property type="entry name" value="Polypept-transport_assoc_ShlB"/>
</dbReference>
<name>A0A560LLI3_9BRAD</name>
<dbReference type="PANTHER" id="PTHR34597">
    <property type="entry name" value="SLR1661 PROTEIN"/>
    <property type="match status" value="1"/>
</dbReference>
<evidence type="ECO:0000256" key="1">
    <source>
        <dbReference type="ARBA" id="ARBA00022452"/>
    </source>
</evidence>
<evidence type="ECO:0000256" key="4">
    <source>
        <dbReference type="SAM" id="MobiDB-lite"/>
    </source>
</evidence>
<keyword evidence="5" id="KW-0732">Signal</keyword>
<keyword evidence="1" id="KW-1134">Transmembrane beta strand</keyword>
<evidence type="ECO:0000259" key="6">
    <source>
        <dbReference type="Pfam" id="PF03865"/>
    </source>
</evidence>
<feature type="signal peptide" evidence="5">
    <location>
        <begin position="1"/>
        <end position="20"/>
    </location>
</feature>
<reference evidence="8 9" key="1">
    <citation type="submission" date="2019-06" db="EMBL/GenBank/DDBJ databases">
        <title>Genomic Encyclopedia of Type Strains, Phase IV (KMG-V): Genome sequencing to study the core and pangenomes of soil and plant-associated prokaryotes.</title>
        <authorList>
            <person name="Whitman W."/>
        </authorList>
    </citation>
    <scope>NUCLEOTIDE SEQUENCE [LARGE SCALE GENOMIC DNA]</scope>
    <source>
        <strain evidence="8 9">BR 10355</strain>
    </source>
</reference>
<dbReference type="Pfam" id="PF03865">
    <property type="entry name" value="ShlB"/>
    <property type="match status" value="1"/>
</dbReference>
<dbReference type="GO" id="GO:0098046">
    <property type="term" value="C:type V protein secretion system complex"/>
    <property type="evidence" value="ECO:0007669"/>
    <property type="project" value="TreeGrafter"/>
</dbReference>
<dbReference type="InterPro" id="IPR051544">
    <property type="entry name" value="TPS_OM_transporter"/>
</dbReference>
<proteinExistence type="predicted"/>
<dbReference type="GO" id="GO:0008320">
    <property type="term" value="F:protein transmembrane transporter activity"/>
    <property type="evidence" value="ECO:0007669"/>
    <property type="project" value="TreeGrafter"/>
</dbReference>
<keyword evidence="1" id="KW-0472">Membrane</keyword>
<protein>
    <submittedName>
        <fullName evidence="8">Hemolysin activation/secretion protein</fullName>
    </submittedName>
</protein>
<evidence type="ECO:0000256" key="3">
    <source>
        <dbReference type="ARBA" id="ARBA00023237"/>
    </source>
</evidence>
<dbReference type="Gene3D" id="3.10.20.310">
    <property type="entry name" value="membrane protein fhac"/>
    <property type="match status" value="1"/>
</dbReference>
<dbReference type="AlphaFoldDB" id="A0A560LLI3"/>
<dbReference type="InterPro" id="IPR005565">
    <property type="entry name" value="Hemolysn_activator_HlyB_C"/>
</dbReference>
<keyword evidence="2" id="KW-0812">Transmembrane</keyword>
<feature type="region of interest" description="Disordered" evidence="4">
    <location>
        <begin position="19"/>
        <end position="53"/>
    </location>
</feature>
<keyword evidence="3" id="KW-0998">Cell outer membrane</keyword>
<evidence type="ECO:0000313" key="9">
    <source>
        <dbReference type="Proteomes" id="UP000321304"/>
    </source>
</evidence>
<gene>
    <name evidence="8" type="ORF">FBZ93_108319</name>
</gene>
<evidence type="ECO:0000256" key="5">
    <source>
        <dbReference type="SAM" id="SignalP"/>
    </source>
</evidence>
<feature type="chain" id="PRO_5022071708" evidence="5">
    <location>
        <begin position="21"/>
        <end position="562"/>
    </location>
</feature>